<comment type="similarity">
    <text evidence="1">Belongs to the glutaredoxin family. CPYC subfamily.</text>
</comment>
<dbReference type="GO" id="GO:0003824">
    <property type="term" value="F:catalytic activity"/>
    <property type="evidence" value="ECO:0007669"/>
    <property type="project" value="UniProtKB-ARBA"/>
</dbReference>
<feature type="domain" description="Glutaredoxin" evidence="6">
    <location>
        <begin position="87"/>
        <end position="149"/>
    </location>
</feature>
<dbReference type="PANTHER" id="PTHR45694:SF18">
    <property type="entry name" value="GLUTAREDOXIN-1-RELATED"/>
    <property type="match status" value="1"/>
</dbReference>
<dbReference type="PRINTS" id="PR00160">
    <property type="entry name" value="GLUTAREDOXIN"/>
</dbReference>
<evidence type="ECO:0000256" key="1">
    <source>
        <dbReference type="ARBA" id="ARBA00007190"/>
    </source>
</evidence>
<dbReference type="PROSITE" id="PS00195">
    <property type="entry name" value="GLUTAREDOXIN_1"/>
    <property type="match status" value="1"/>
</dbReference>
<dbReference type="NCBIfam" id="TIGR02180">
    <property type="entry name" value="GRX_euk"/>
    <property type="match status" value="1"/>
</dbReference>
<dbReference type="CDD" id="cd03419">
    <property type="entry name" value="GRX_GRXh_1_2_like"/>
    <property type="match status" value="1"/>
</dbReference>
<dbReference type="InterPro" id="IPR011767">
    <property type="entry name" value="GLR_AS"/>
</dbReference>
<name>A0ABD1YA73_9MARC</name>
<evidence type="ECO:0000259" key="6">
    <source>
        <dbReference type="Pfam" id="PF00462"/>
    </source>
</evidence>
<proteinExistence type="inferred from homology"/>
<dbReference type="PROSITE" id="PS00194">
    <property type="entry name" value="THIOREDOXIN_1"/>
    <property type="match status" value="1"/>
</dbReference>
<sequence length="178" mass="19980">MKWPKRNLFRAISTLSFSPFAFRFPILLRCFISKSEGGWWEEGGWRGIVVQEGRRFVNNRLIVRCSAEQSESVLEGMILSKNAQNAVVVYSKSWCPYCARVKSLFKELGVEFLLVELNEIVEEQEVQDALRRLTGQSTVPSIFIGGKHIGGCDNTMDLHKRGELLPLLTAAGATVSNA</sequence>
<keyword evidence="8" id="KW-1185">Reference proteome</keyword>
<dbReference type="Pfam" id="PF00462">
    <property type="entry name" value="Glutaredoxin"/>
    <property type="match status" value="1"/>
</dbReference>
<evidence type="ECO:0000313" key="7">
    <source>
        <dbReference type="EMBL" id="KAL2623435.1"/>
    </source>
</evidence>
<evidence type="ECO:0000256" key="2">
    <source>
        <dbReference type="ARBA" id="ARBA00022448"/>
    </source>
</evidence>
<dbReference type="AlphaFoldDB" id="A0ABD1YA73"/>
<evidence type="ECO:0000313" key="8">
    <source>
        <dbReference type="Proteomes" id="UP001605036"/>
    </source>
</evidence>
<evidence type="ECO:0000256" key="4">
    <source>
        <dbReference type="ARBA" id="ARBA00023157"/>
    </source>
</evidence>
<reference evidence="7 8" key="1">
    <citation type="submission" date="2024-09" db="EMBL/GenBank/DDBJ databases">
        <title>Chromosome-scale assembly of Riccia fluitans.</title>
        <authorList>
            <person name="Paukszto L."/>
            <person name="Sawicki J."/>
            <person name="Karawczyk K."/>
            <person name="Piernik-Szablinska J."/>
            <person name="Szczecinska M."/>
            <person name="Mazdziarz M."/>
        </authorList>
    </citation>
    <scope>NUCLEOTIDE SEQUENCE [LARGE SCALE GENOMIC DNA]</scope>
    <source>
        <strain evidence="7">Rf_01</strain>
        <tissue evidence="7">Aerial parts of the thallus</tissue>
    </source>
</reference>
<keyword evidence="2" id="KW-0813">Transport</keyword>
<dbReference type="Gene3D" id="3.40.30.10">
    <property type="entry name" value="Glutaredoxin"/>
    <property type="match status" value="1"/>
</dbReference>
<evidence type="ECO:0000256" key="5">
    <source>
        <dbReference type="ARBA" id="ARBA00023284"/>
    </source>
</evidence>
<organism evidence="7 8">
    <name type="scientific">Riccia fluitans</name>
    <dbReference type="NCBI Taxonomy" id="41844"/>
    <lineage>
        <taxon>Eukaryota</taxon>
        <taxon>Viridiplantae</taxon>
        <taxon>Streptophyta</taxon>
        <taxon>Embryophyta</taxon>
        <taxon>Marchantiophyta</taxon>
        <taxon>Marchantiopsida</taxon>
        <taxon>Marchantiidae</taxon>
        <taxon>Marchantiales</taxon>
        <taxon>Ricciaceae</taxon>
        <taxon>Riccia</taxon>
    </lineage>
</organism>
<gene>
    <name evidence="7" type="ORF">R1flu_003640</name>
</gene>
<evidence type="ECO:0000256" key="3">
    <source>
        <dbReference type="ARBA" id="ARBA00022982"/>
    </source>
</evidence>
<dbReference type="PROSITE" id="PS51354">
    <property type="entry name" value="GLUTAREDOXIN_2"/>
    <property type="match status" value="1"/>
</dbReference>
<dbReference type="InterPro" id="IPR002109">
    <property type="entry name" value="Glutaredoxin"/>
</dbReference>
<keyword evidence="4" id="KW-1015">Disulfide bond</keyword>
<dbReference type="FunFam" id="3.40.30.10:FF:000093">
    <property type="entry name" value="Glutaredoxin 2"/>
    <property type="match status" value="1"/>
</dbReference>
<protein>
    <recommendedName>
        <fullName evidence="6">Glutaredoxin domain-containing protein</fullName>
    </recommendedName>
</protein>
<dbReference type="SUPFAM" id="SSF52833">
    <property type="entry name" value="Thioredoxin-like"/>
    <property type="match status" value="1"/>
</dbReference>
<dbReference type="InterPro" id="IPR011899">
    <property type="entry name" value="Glutaredoxin_euk/vir"/>
</dbReference>
<comment type="caution">
    <text evidence="7">The sequence shown here is derived from an EMBL/GenBank/DDBJ whole genome shotgun (WGS) entry which is preliminary data.</text>
</comment>
<dbReference type="EMBL" id="JBHFFA010000006">
    <property type="protein sequence ID" value="KAL2623435.1"/>
    <property type="molecule type" value="Genomic_DNA"/>
</dbReference>
<dbReference type="InterPro" id="IPR036249">
    <property type="entry name" value="Thioredoxin-like_sf"/>
</dbReference>
<dbReference type="InterPro" id="IPR014025">
    <property type="entry name" value="Glutaredoxin_subgr"/>
</dbReference>
<accession>A0ABD1YA73</accession>
<dbReference type="InterPro" id="IPR017937">
    <property type="entry name" value="Thioredoxin_CS"/>
</dbReference>
<keyword evidence="5" id="KW-0676">Redox-active center</keyword>
<dbReference type="Proteomes" id="UP001605036">
    <property type="component" value="Unassembled WGS sequence"/>
</dbReference>
<dbReference type="PANTHER" id="PTHR45694">
    <property type="entry name" value="GLUTAREDOXIN 2"/>
    <property type="match status" value="1"/>
</dbReference>
<keyword evidence="3" id="KW-0249">Electron transport</keyword>